<evidence type="ECO:0000256" key="1">
    <source>
        <dbReference type="SAM" id="MobiDB-lite"/>
    </source>
</evidence>
<dbReference type="Gene3D" id="3.40.50.12580">
    <property type="match status" value="1"/>
</dbReference>
<organism evidence="2 3">
    <name type="scientific">Micromonospora azadirachtae</name>
    <dbReference type="NCBI Taxonomy" id="1970735"/>
    <lineage>
        <taxon>Bacteria</taxon>
        <taxon>Bacillati</taxon>
        <taxon>Actinomycetota</taxon>
        <taxon>Actinomycetes</taxon>
        <taxon>Micromonosporales</taxon>
        <taxon>Micromonosporaceae</taxon>
        <taxon>Micromonospora</taxon>
    </lineage>
</organism>
<keyword evidence="3" id="KW-1185">Reference proteome</keyword>
<accession>A0ABW3ACR6</accession>
<reference evidence="3" key="1">
    <citation type="journal article" date="2019" name="Int. J. Syst. Evol. Microbiol.">
        <title>The Global Catalogue of Microorganisms (GCM) 10K type strain sequencing project: providing services to taxonomists for standard genome sequencing and annotation.</title>
        <authorList>
            <consortium name="The Broad Institute Genomics Platform"/>
            <consortium name="The Broad Institute Genome Sequencing Center for Infectious Disease"/>
            <person name="Wu L."/>
            <person name="Ma J."/>
        </authorList>
    </citation>
    <scope>NUCLEOTIDE SEQUENCE [LARGE SCALE GENOMIC DNA]</scope>
    <source>
        <strain evidence="3">JCM 32148</strain>
    </source>
</reference>
<gene>
    <name evidence="2" type="ORF">ACFQZ8_31885</name>
</gene>
<name>A0ABW3ACR6_9ACTN</name>
<evidence type="ECO:0000313" key="3">
    <source>
        <dbReference type="Proteomes" id="UP001597053"/>
    </source>
</evidence>
<dbReference type="Proteomes" id="UP001597053">
    <property type="component" value="Unassembled WGS sequence"/>
</dbReference>
<dbReference type="EMBL" id="JBHTHM010002873">
    <property type="protein sequence ID" value="MFD0788540.1"/>
    <property type="molecule type" value="Genomic_DNA"/>
</dbReference>
<feature type="region of interest" description="Disordered" evidence="1">
    <location>
        <begin position="130"/>
        <end position="154"/>
    </location>
</feature>
<feature type="non-terminal residue" evidence="2">
    <location>
        <position position="1"/>
    </location>
</feature>
<proteinExistence type="predicted"/>
<dbReference type="InterPro" id="IPR043148">
    <property type="entry name" value="TagF_C"/>
</dbReference>
<sequence>LTELLAADRARTGRQHLWGTAAGRDLSLVECVNRSDALISDVSGVISDYLYSGKPFAVTDMGTDGDVFTERFPLAGAGYVLRRDMADLDEVLDQLLDTDPLSARRWETRRRYLGGFPAESYAEAFLEAARRELEPTGTPPAPRSAEADTVSTTA</sequence>
<protein>
    <submittedName>
        <fullName evidence="2">CDP-glycerol glycerophosphotransferase</fullName>
    </submittedName>
</protein>
<dbReference type="SUPFAM" id="SSF53756">
    <property type="entry name" value="UDP-Glycosyltransferase/glycogen phosphorylase"/>
    <property type="match status" value="1"/>
</dbReference>
<comment type="caution">
    <text evidence="2">The sequence shown here is derived from an EMBL/GenBank/DDBJ whole genome shotgun (WGS) entry which is preliminary data.</text>
</comment>
<evidence type="ECO:0000313" key="2">
    <source>
        <dbReference type="EMBL" id="MFD0788540.1"/>
    </source>
</evidence>